<proteinExistence type="predicted"/>
<accession>A0A978VBG2</accession>
<evidence type="ECO:0000256" key="4">
    <source>
        <dbReference type="ARBA" id="ARBA00023163"/>
    </source>
</evidence>
<dbReference type="FunFam" id="3.40.1810.10:FF:000006">
    <property type="entry name" value="Agamous-like MADS-box protein AGL62"/>
    <property type="match status" value="1"/>
</dbReference>
<keyword evidence="6" id="KW-0175">Coiled coil</keyword>
<evidence type="ECO:0000313" key="8">
    <source>
        <dbReference type="EMBL" id="KAH7525247.1"/>
    </source>
</evidence>
<dbReference type="PROSITE" id="PS50066">
    <property type="entry name" value="MADS_BOX_2"/>
    <property type="match status" value="1"/>
</dbReference>
<dbReference type="GO" id="GO:0045944">
    <property type="term" value="P:positive regulation of transcription by RNA polymerase II"/>
    <property type="evidence" value="ECO:0007669"/>
    <property type="project" value="InterPro"/>
</dbReference>
<dbReference type="SMART" id="SM00432">
    <property type="entry name" value="MADS"/>
    <property type="match status" value="1"/>
</dbReference>
<evidence type="ECO:0000256" key="1">
    <source>
        <dbReference type="ARBA" id="ARBA00004123"/>
    </source>
</evidence>
<evidence type="ECO:0000256" key="5">
    <source>
        <dbReference type="ARBA" id="ARBA00023242"/>
    </source>
</evidence>
<dbReference type="Gene3D" id="3.40.1810.10">
    <property type="entry name" value="Transcription factor, MADS-box"/>
    <property type="match status" value="1"/>
</dbReference>
<dbReference type="GO" id="GO:0000978">
    <property type="term" value="F:RNA polymerase II cis-regulatory region sequence-specific DNA binding"/>
    <property type="evidence" value="ECO:0007669"/>
    <property type="project" value="TreeGrafter"/>
</dbReference>
<dbReference type="InterPro" id="IPR002100">
    <property type="entry name" value="TF_MADSbox"/>
</dbReference>
<keyword evidence="2" id="KW-0805">Transcription regulation</keyword>
<dbReference type="InterPro" id="IPR036879">
    <property type="entry name" value="TF_MADSbox_sf"/>
</dbReference>
<dbReference type="SUPFAM" id="SSF55455">
    <property type="entry name" value="SRF-like"/>
    <property type="match status" value="1"/>
</dbReference>
<feature type="domain" description="MADS-box" evidence="7">
    <location>
        <begin position="154"/>
        <end position="214"/>
    </location>
</feature>
<name>A0A978VBG2_ZIZJJ</name>
<protein>
    <recommendedName>
        <fullName evidence="7">MADS-box domain-containing protein</fullName>
    </recommendedName>
</protein>
<evidence type="ECO:0000256" key="2">
    <source>
        <dbReference type="ARBA" id="ARBA00023015"/>
    </source>
</evidence>
<evidence type="ECO:0000256" key="3">
    <source>
        <dbReference type="ARBA" id="ARBA00023125"/>
    </source>
</evidence>
<dbReference type="EMBL" id="JAEACU010000006">
    <property type="protein sequence ID" value="KAH7525247.1"/>
    <property type="molecule type" value="Genomic_DNA"/>
</dbReference>
<evidence type="ECO:0000313" key="9">
    <source>
        <dbReference type="Proteomes" id="UP000813462"/>
    </source>
</evidence>
<keyword evidence="5" id="KW-0539">Nucleus</keyword>
<dbReference type="GO" id="GO:0000981">
    <property type="term" value="F:DNA-binding transcription factor activity, RNA polymerase II-specific"/>
    <property type="evidence" value="ECO:0007669"/>
    <property type="project" value="TreeGrafter"/>
</dbReference>
<dbReference type="GO" id="GO:0005634">
    <property type="term" value="C:nucleus"/>
    <property type="evidence" value="ECO:0007669"/>
    <property type="project" value="UniProtKB-SubCell"/>
</dbReference>
<organism evidence="8 9">
    <name type="scientific">Ziziphus jujuba var. spinosa</name>
    <dbReference type="NCBI Taxonomy" id="714518"/>
    <lineage>
        <taxon>Eukaryota</taxon>
        <taxon>Viridiplantae</taxon>
        <taxon>Streptophyta</taxon>
        <taxon>Embryophyta</taxon>
        <taxon>Tracheophyta</taxon>
        <taxon>Spermatophyta</taxon>
        <taxon>Magnoliopsida</taxon>
        <taxon>eudicotyledons</taxon>
        <taxon>Gunneridae</taxon>
        <taxon>Pentapetalae</taxon>
        <taxon>rosids</taxon>
        <taxon>fabids</taxon>
        <taxon>Rosales</taxon>
        <taxon>Rhamnaceae</taxon>
        <taxon>Paliureae</taxon>
        <taxon>Ziziphus</taxon>
    </lineage>
</organism>
<dbReference type="Pfam" id="PF00319">
    <property type="entry name" value="SRF-TF"/>
    <property type="match status" value="1"/>
</dbReference>
<feature type="coiled-coil region" evidence="6">
    <location>
        <begin position="259"/>
        <end position="333"/>
    </location>
</feature>
<dbReference type="GO" id="GO:0046983">
    <property type="term" value="F:protein dimerization activity"/>
    <property type="evidence" value="ECO:0007669"/>
    <property type="project" value="InterPro"/>
</dbReference>
<dbReference type="Proteomes" id="UP000813462">
    <property type="component" value="Unassembled WGS sequence"/>
</dbReference>
<dbReference type="InterPro" id="IPR033896">
    <property type="entry name" value="MEF2-like_N"/>
</dbReference>
<keyword evidence="4" id="KW-0804">Transcription</keyword>
<evidence type="ECO:0000256" key="6">
    <source>
        <dbReference type="SAM" id="Coils"/>
    </source>
</evidence>
<keyword evidence="3" id="KW-0238">DNA-binding</keyword>
<dbReference type="AlphaFoldDB" id="A0A978VBG2"/>
<dbReference type="PANTHER" id="PTHR11945">
    <property type="entry name" value="MADS BOX PROTEIN"/>
    <property type="match status" value="1"/>
</dbReference>
<dbReference type="PRINTS" id="PR00404">
    <property type="entry name" value="MADSDOMAIN"/>
</dbReference>
<gene>
    <name evidence="8" type="ORF">FEM48_Zijuj06G0204800</name>
</gene>
<reference evidence="8" key="1">
    <citation type="journal article" date="2021" name="Front. Plant Sci.">
        <title>Chromosome-Scale Genome Assembly for Chinese Sour Jujube and Insights Into Its Genome Evolution and Domestication Signature.</title>
        <authorList>
            <person name="Shen L.-Y."/>
            <person name="Luo H."/>
            <person name="Wang X.-L."/>
            <person name="Wang X.-M."/>
            <person name="Qiu X.-J."/>
            <person name="Liu H."/>
            <person name="Zhou S.-S."/>
            <person name="Jia K.-H."/>
            <person name="Nie S."/>
            <person name="Bao Y.-T."/>
            <person name="Zhang R.-G."/>
            <person name="Yun Q.-Z."/>
            <person name="Chai Y.-H."/>
            <person name="Lu J.-Y."/>
            <person name="Li Y."/>
            <person name="Zhao S.-W."/>
            <person name="Mao J.-F."/>
            <person name="Jia S.-G."/>
            <person name="Mao Y.-M."/>
        </authorList>
    </citation>
    <scope>NUCLEOTIDE SEQUENCE</scope>
    <source>
        <strain evidence="8">AT0</strain>
        <tissue evidence="8">Leaf</tissue>
    </source>
</reference>
<comment type="subcellular location">
    <subcellularLocation>
        <location evidence="1">Nucleus</location>
    </subcellularLocation>
</comment>
<dbReference type="PANTHER" id="PTHR11945:SF781">
    <property type="entry name" value="MADS-BOX DOMAIN-CONTAINING PROTEIN"/>
    <property type="match status" value="1"/>
</dbReference>
<sequence>MNSQERLIPGRLGFGSPEPASSVRHLQQIHAYVVKTRLLPLATQPLLLFSPSQGPKPDVVVSSIHVCHILNQLDNPRLCLDLCNAVVRNLSSNNNSSSSSSSNGSRRNSLAALLLFREMLLNGVLPNNYTNFPKTYPSLSFPILSSTMATKKTQGRQKIEIKKLENKSNKQVTFSKRRVGLFNKAGELSVLCGAEVAAIVFSPNSKVFCFGHPSPEAVIHRYIYSTTSSNTNTSNSSEAAAAAMASAAAAAAGRELVPVGEFNREYREAMKELEVEKKRAEEVKLAAEEKKVAWSERFWWEEETVDGMRLGELEQFMAALKEMRREVVNRTEELMKSCSAASNDAVLA</sequence>
<dbReference type="CDD" id="cd00265">
    <property type="entry name" value="MADS_MEF2_like"/>
    <property type="match status" value="1"/>
</dbReference>
<comment type="caution">
    <text evidence="8">The sequence shown here is derived from an EMBL/GenBank/DDBJ whole genome shotgun (WGS) entry which is preliminary data.</text>
</comment>
<evidence type="ECO:0000259" key="7">
    <source>
        <dbReference type="PROSITE" id="PS50066"/>
    </source>
</evidence>